<reference evidence="1" key="1">
    <citation type="submission" date="2019-11" db="UniProtKB">
        <authorList>
            <consortium name="WormBaseParasite"/>
        </authorList>
    </citation>
    <scope>IDENTIFICATION</scope>
</reference>
<sequence length="60" mass="6475">PVAPPPTQGSPFRIISPAVRILSYSLIHTDIYLGLSSNMGFDVSACINTHAQLQPITQCH</sequence>
<dbReference type="WBParaSite" id="MCU_002314-RA">
    <property type="protein sequence ID" value="MCU_002314-RA"/>
    <property type="gene ID" value="MCU_002314"/>
</dbReference>
<accession>A0A5K3EQL1</accession>
<organism evidence="1">
    <name type="scientific">Mesocestoides corti</name>
    <name type="common">Flatworm</name>
    <dbReference type="NCBI Taxonomy" id="53468"/>
    <lineage>
        <taxon>Eukaryota</taxon>
        <taxon>Metazoa</taxon>
        <taxon>Spiralia</taxon>
        <taxon>Lophotrochozoa</taxon>
        <taxon>Platyhelminthes</taxon>
        <taxon>Cestoda</taxon>
        <taxon>Eucestoda</taxon>
        <taxon>Cyclophyllidea</taxon>
        <taxon>Mesocestoididae</taxon>
        <taxon>Mesocestoides</taxon>
    </lineage>
</organism>
<evidence type="ECO:0000313" key="1">
    <source>
        <dbReference type="WBParaSite" id="MCU_002314-RA"/>
    </source>
</evidence>
<protein>
    <submittedName>
        <fullName evidence="1">Uncharacterized protein</fullName>
    </submittedName>
</protein>
<name>A0A5K3EQL1_MESCO</name>
<dbReference type="AlphaFoldDB" id="A0A5K3EQL1"/>
<proteinExistence type="predicted"/>